<proteinExistence type="predicted"/>
<dbReference type="STRING" id="1365950.SAMN05428963_11971"/>
<dbReference type="EMBL" id="FUXL01000019">
    <property type="protein sequence ID" value="SKA35601.1"/>
    <property type="molecule type" value="Genomic_DNA"/>
</dbReference>
<accession>A0A1T4T5R3</accession>
<keyword evidence="1" id="KW-0732">Signal</keyword>
<gene>
    <name evidence="2" type="ORF">SAMN05428963_11971</name>
</gene>
<name>A0A1T4T5R3_9HYPH</name>
<reference evidence="2 3" key="1">
    <citation type="submission" date="2017-02" db="EMBL/GenBank/DDBJ databases">
        <authorList>
            <person name="Peterson S.W."/>
        </authorList>
    </citation>
    <scope>NUCLEOTIDE SEQUENCE [LARGE SCALE GENOMIC DNA]</scope>
    <source>
        <strain evidence="2 3">USBA 369</strain>
    </source>
</reference>
<protein>
    <submittedName>
        <fullName evidence="2">Uncharacterized protein</fullName>
    </submittedName>
</protein>
<dbReference type="AlphaFoldDB" id="A0A1T4T5R3"/>
<keyword evidence="3" id="KW-1185">Reference proteome</keyword>
<feature type="signal peptide" evidence="1">
    <location>
        <begin position="1"/>
        <end position="36"/>
    </location>
</feature>
<sequence length="180" mass="19212">MQSMLASSRSPRPSVATSLLAMCAVVVSLSTLPANATQSPRTPPDYRDDRSTAESVVRSLYNAVNRHEYLRAYSYFSDGPERPDFETFSKGYEATEHVRLKLGKAVSEGAAGSIYTRLPVAIEAIDSGGAAQVYAGCYTLRLAQPAAQATPPFQPLSITEGTLKPVDAPFDSTSGSCPTN</sequence>
<evidence type="ECO:0000313" key="2">
    <source>
        <dbReference type="EMBL" id="SKA35601.1"/>
    </source>
</evidence>
<evidence type="ECO:0000256" key="1">
    <source>
        <dbReference type="SAM" id="SignalP"/>
    </source>
</evidence>
<organism evidence="2 3">
    <name type="scientific">Consotaella salsifontis</name>
    <dbReference type="NCBI Taxonomy" id="1365950"/>
    <lineage>
        <taxon>Bacteria</taxon>
        <taxon>Pseudomonadati</taxon>
        <taxon>Pseudomonadota</taxon>
        <taxon>Alphaproteobacteria</taxon>
        <taxon>Hyphomicrobiales</taxon>
        <taxon>Aurantimonadaceae</taxon>
        <taxon>Consotaella</taxon>
    </lineage>
</organism>
<feature type="chain" id="PRO_5012978871" evidence="1">
    <location>
        <begin position="37"/>
        <end position="180"/>
    </location>
</feature>
<dbReference type="Proteomes" id="UP000190135">
    <property type="component" value="Unassembled WGS sequence"/>
</dbReference>
<evidence type="ECO:0000313" key="3">
    <source>
        <dbReference type="Proteomes" id="UP000190135"/>
    </source>
</evidence>